<protein>
    <recommendedName>
        <fullName evidence="2">HhH-GPD domain-containing protein</fullName>
    </recommendedName>
</protein>
<evidence type="ECO:0008006" key="2">
    <source>
        <dbReference type="Google" id="ProtNLM"/>
    </source>
</evidence>
<dbReference type="EMBL" id="BART01006874">
    <property type="protein sequence ID" value="GAG71033.1"/>
    <property type="molecule type" value="Genomic_DNA"/>
</dbReference>
<dbReference type="Gene3D" id="1.10.340.30">
    <property type="entry name" value="Hypothetical protein, domain 2"/>
    <property type="match status" value="1"/>
</dbReference>
<name>X1AEE6_9ZZZZ</name>
<comment type="caution">
    <text evidence="1">The sequence shown here is derived from an EMBL/GenBank/DDBJ whole genome shotgun (WGS) entry which is preliminary data.</text>
</comment>
<evidence type="ECO:0000313" key="1">
    <source>
        <dbReference type="EMBL" id="GAG71033.1"/>
    </source>
</evidence>
<dbReference type="SUPFAM" id="SSF48150">
    <property type="entry name" value="DNA-glycosylase"/>
    <property type="match status" value="1"/>
</dbReference>
<dbReference type="InterPro" id="IPR011257">
    <property type="entry name" value="DNA_glycosylase"/>
</dbReference>
<feature type="non-terminal residue" evidence="1">
    <location>
        <position position="1"/>
    </location>
</feature>
<dbReference type="AlphaFoldDB" id="X1AEE6"/>
<dbReference type="InterPro" id="IPR023170">
    <property type="entry name" value="HhH_base_excis_C"/>
</dbReference>
<organism evidence="1">
    <name type="scientific">marine sediment metagenome</name>
    <dbReference type="NCBI Taxonomy" id="412755"/>
    <lineage>
        <taxon>unclassified sequences</taxon>
        <taxon>metagenomes</taxon>
        <taxon>ecological metagenomes</taxon>
    </lineage>
</organism>
<proteinExistence type="predicted"/>
<accession>X1AEE6</accession>
<reference evidence="1" key="1">
    <citation type="journal article" date="2014" name="Front. Microbiol.">
        <title>High frequency of phylogenetically diverse reductive dehalogenase-homologous genes in deep subseafloor sedimentary metagenomes.</title>
        <authorList>
            <person name="Kawai M."/>
            <person name="Futagami T."/>
            <person name="Toyoda A."/>
            <person name="Takaki Y."/>
            <person name="Nishi S."/>
            <person name="Hori S."/>
            <person name="Arai W."/>
            <person name="Tsubouchi T."/>
            <person name="Morono Y."/>
            <person name="Uchiyama I."/>
            <person name="Ito T."/>
            <person name="Fujiyama A."/>
            <person name="Inagaki F."/>
            <person name="Takami H."/>
        </authorList>
    </citation>
    <scope>NUCLEOTIDE SEQUENCE</scope>
    <source>
        <strain evidence="1">Expedition CK06-06</strain>
    </source>
</reference>
<sequence length="203" mass="23901">HAFVLACVMDRQIKTERAWLIPYEISKEIKGFKISQLLQINQEDMVRIFERKNLHRFNKAMGENFYLAVQKIHNNYQDDASNIWRDNPRSATIVSRFLEFKGMGIKIATMAANALARDFKIPMKDYSNIDISPDVHVKRVFKRLGFISKDASDNELIYCARELNPMYPGIFDLSCWEIGRNWCRPNKPICDKCYLNNYCIKKY</sequence>
<gene>
    <name evidence="1" type="ORF">S01H4_15689</name>
</gene>
<dbReference type="GO" id="GO:0006281">
    <property type="term" value="P:DNA repair"/>
    <property type="evidence" value="ECO:0007669"/>
    <property type="project" value="InterPro"/>
</dbReference>
<dbReference type="GO" id="GO:0003824">
    <property type="term" value="F:catalytic activity"/>
    <property type="evidence" value="ECO:0007669"/>
    <property type="project" value="InterPro"/>
</dbReference>
<dbReference type="Gene3D" id="1.10.1670.10">
    <property type="entry name" value="Helix-hairpin-Helix base-excision DNA repair enzymes (C-terminal)"/>
    <property type="match status" value="1"/>
</dbReference>